<dbReference type="PANTHER" id="PTHR43343:SF3">
    <property type="entry name" value="PROTEASE DO-LIKE 8, CHLOROPLASTIC"/>
    <property type="match status" value="1"/>
</dbReference>
<dbReference type="Gene3D" id="2.40.10.120">
    <property type="match status" value="1"/>
</dbReference>
<dbReference type="PANTHER" id="PTHR43343">
    <property type="entry name" value="PEPTIDASE S12"/>
    <property type="match status" value="1"/>
</dbReference>
<comment type="caution">
    <text evidence="4">The sequence shown here is derived from an EMBL/GenBank/DDBJ whole genome shotgun (WGS) entry which is preliminary data.</text>
</comment>
<accession>A0A963Z273</accession>
<protein>
    <submittedName>
        <fullName evidence="4">Trypsin-like peptidase domain-containing protein</fullName>
    </submittedName>
</protein>
<proteinExistence type="predicted"/>
<dbReference type="InterPro" id="IPR051201">
    <property type="entry name" value="Chloro_Bact_Ser_Proteases"/>
</dbReference>
<evidence type="ECO:0000256" key="2">
    <source>
        <dbReference type="ARBA" id="ARBA00022801"/>
    </source>
</evidence>
<organism evidence="4 5">
    <name type="scientific">Acidisoma cellulosilyticum</name>
    <dbReference type="NCBI Taxonomy" id="2802395"/>
    <lineage>
        <taxon>Bacteria</taxon>
        <taxon>Pseudomonadati</taxon>
        <taxon>Pseudomonadota</taxon>
        <taxon>Alphaproteobacteria</taxon>
        <taxon>Acetobacterales</taxon>
        <taxon>Acidocellaceae</taxon>
        <taxon>Acidisoma</taxon>
    </lineage>
</organism>
<evidence type="ECO:0000313" key="4">
    <source>
        <dbReference type="EMBL" id="MCB8880505.1"/>
    </source>
</evidence>
<reference evidence="4 5" key="1">
    <citation type="journal article" date="2021" name="Microorganisms">
        <title>Acidisoma silvae sp. nov. and Acidisomacellulosilytica sp. nov., Two Acidophilic Bacteria Isolated from Decaying Wood, Hydrolyzing Cellulose and Producing Poly-3-hydroxybutyrate.</title>
        <authorList>
            <person name="Mieszkin S."/>
            <person name="Pouder E."/>
            <person name="Uroz S."/>
            <person name="Simon-Colin C."/>
            <person name="Alain K."/>
        </authorList>
    </citation>
    <scope>NUCLEOTIDE SEQUENCE [LARGE SCALE GENOMIC DNA]</scope>
    <source>
        <strain evidence="4 5">HW T5.17</strain>
    </source>
</reference>
<dbReference type="SUPFAM" id="SSF50494">
    <property type="entry name" value="Trypsin-like serine proteases"/>
    <property type="match status" value="1"/>
</dbReference>
<dbReference type="Proteomes" id="UP000721844">
    <property type="component" value="Unassembled WGS sequence"/>
</dbReference>
<dbReference type="GO" id="GO:0004252">
    <property type="term" value="F:serine-type endopeptidase activity"/>
    <property type="evidence" value="ECO:0007669"/>
    <property type="project" value="InterPro"/>
</dbReference>
<keyword evidence="5" id="KW-1185">Reference proteome</keyword>
<dbReference type="InterPro" id="IPR036034">
    <property type="entry name" value="PDZ_sf"/>
</dbReference>
<dbReference type="PROSITE" id="PS50106">
    <property type="entry name" value="PDZ"/>
    <property type="match status" value="1"/>
</dbReference>
<name>A0A963Z273_9PROT</name>
<dbReference type="InterPro" id="IPR001478">
    <property type="entry name" value="PDZ"/>
</dbReference>
<dbReference type="Gene3D" id="2.30.42.10">
    <property type="match status" value="1"/>
</dbReference>
<sequence>MTVITPYSPRPRLPLSGGCLRLGAGLTLVAALGLAALPAQAQQLPSFRNLVKKVVPAVVSIAVTESAAAAAADDGGDQGAEPTPADRHQKVFGAGSGFIIDPSGIIVTNDHVVGGASKITVSLADGTQLPAKILGVDQLTDIAVIKVTADKPLPYVSWGDSRQVEVGDWIMVAGNPFGLGNTVTAGIISARGRDIMSGPFDDFLQLDAPINPGNSGGPAFDLNGGVVGVDTAIISPTGGSVGIGFAIPSEIAEGVVSVLEQHGHLDRGWLGVGLADDDSGDGVRVTMVEATGPAGHSGLRAGDRILSVDARKVDTALGLIRAVAEIHPGQRAHVSFSRHGRVFAANVTIGLRPETQSE</sequence>
<evidence type="ECO:0000313" key="5">
    <source>
        <dbReference type="Proteomes" id="UP000721844"/>
    </source>
</evidence>
<dbReference type="SUPFAM" id="SSF50156">
    <property type="entry name" value="PDZ domain-like"/>
    <property type="match status" value="1"/>
</dbReference>
<feature type="domain" description="PDZ" evidence="3">
    <location>
        <begin position="255"/>
        <end position="313"/>
    </location>
</feature>
<dbReference type="InterPro" id="IPR001940">
    <property type="entry name" value="Peptidase_S1C"/>
</dbReference>
<dbReference type="InterPro" id="IPR009003">
    <property type="entry name" value="Peptidase_S1_PA"/>
</dbReference>
<dbReference type="Pfam" id="PF13180">
    <property type="entry name" value="PDZ_2"/>
    <property type="match status" value="1"/>
</dbReference>
<dbReference type="EMBL" id="JAESVA010000003">
    <property type="protein sequence ID" value="MCB8880505.1"/>
    <property type="molecule type" value="Genomic_DNA"/>
</dbReference>
<dbReference type="GO" id="GO:0006508">
    <property type="term" value="P:proteolysis"/>
    <property type="evidence" value="ECO:0007669"/>
    <property type="project" value="UniProtKB-KW"/>
</dbReference>
<evidence type="ECO:0000256" key="1">
    <source>
        <dbReference type="ARBA" id="ARBA00022670"/>
    </source>
</evidence>
<keyword evidence="1" id="KW-0645">Protease</keyword>
<evidence type="ECO:0000259" key="3">
    <source>
        <dbReference type="PROSITE" id="PS50106"/>
    </source>
</evidence>
<keyword evidence="2" id="KW-0378">Hydrolase</keyword>
<dbReference type="PRINTS" id="PR00834">
    <property type="entry name" value="PROTEASES2C"/>
</dbReference>
<dbReference type="AlphaFoldDB" id="A0A963Z273"/>
<gene>
    <name evidence="4" type="ORF">ACELLULO517_09695</name>
</gene>
<dbReference type="Pfam" id="PF13365">
    <property type="entry name" value="Trypsin_2"/>
    <property type="match status" value="1"/>
</dbReference>
<dbReference type="SMART" id="SM00228">
    <property type="entry name" value="PDZ"/>
    <property type="match status" value="1"/>
</dbReference>